<dbReference type="PANTHER" id="PTHR12315">
    <property type="entry name" value="BICOID-INTERACTING PROTEIN RELATED"/>
    <property type="match status" value="1"/>
</dbReference>
<dbReference type="SUPFAM" id="SSF53335">
    <property type="entry name" value="S-adenosyl-L-methionine-dependent methyltransferases"/>
    <property type="match status" value="1"/>
</dbReference>
<name>A0A2X0MDK4_9BASI</name>
<dbReference type="EC" id="2.1.1.-" evidence="6"/>
<keyword evidence="3 6" id="KW-0808">Transferase</keyword>
<dbReference type="InterPro" id="IPR010675">
    <property type="entry name" value="Bin3_C"/>
</dbReference>
<keyword evidence="4 5" id="KW-0949">S-adenosyl-L-methionine</keyword>
<evidence type="ECO:0000256" key="2">
    <source>
        <dbReference type="ARBA" id="ARBA00022603"/>
    </source>
</evidence>
<dbReference type="GO" id="GO:0017069">
    <property type="term" value="F:snRNA binding"/>
    <property type="evidence" value="ECO:0007669"/>
    <property type="project" value="TreeGrafter"/>
</dbReference>
<evidence type="ECO:0000313" key="10">
    <source>
        <dbReference type="Proteomes" id="UP000249464"/>
    </source>
</evidence>
<dbReference type="AlphaFoldDB" id="A0A2X0MDK4"/>
<dbReference type="Gene3D" id="3.40.50.150">
    <property type="entry name" value="Vaccinia Virus protein VP39"/>
    <property type="match status" value="1"/>
</dbReference>
<dbReference type="InterPro" id="IPR039772">
    <property type="entry name" value="Bin3-like"/>
</dbReference>
<dbReference type="GO" id="GO:0008173">
    <property type="term" value="F:RNA methyltransferase activity"/>
    <property type="evidence" value="ECO:0007669"/>
    <property type="project" value="UniProtKB-UniRule"/>
</dbReference>
<dbReference type="InterPro" id="IPR024160">
    <property type="entry name" value="BIN3_SAM-bd_dom"/>
</dbReference>
<dbReference type="CDD" id="cd02440">
    <property type="entry name" value="AdoMet_MTases"/>
    <property type="match status" value="1"/>
</dbReference>
<feature type="region of interest" description="Disordered" evidence="7">
    <location>
        <begin position="1"/>
        <end position="45"/>
    </location>
</feature>
<accession>A0A2X0MDK4</accession>
<dbReference type="STRING" id="796604.A0A2X0MDK4"/>
<dbReference type="EMBL" id="FQNC01000046">
    <property type="protein sequence ID" value="SGY69396.1"/>
    <property type="molecule type" value="Genomic_DNA"/>
</dbReference>
<dbReference type="GO" id="GO:0040031">
    <property type="term" value="P:snRNA modification"/>
    <property type="evidence" value="ECO:0007669"/>
    <property type="project" value="TreeGrafter"/>
</dbReference>
<evidence type="ECO:0000256" key="4">
    <source>
        <dbReference type="ARBA" id="ARBA00022691"/>
    </source>
</evidence>
<dbReference type="InterPro" id="IPR029063">
    <property type="entry name" value="SAM-dependent_MTases_sf"/>
</dbReference>
<dbReference type="GO" id="GO:0032259">
    <property type="term" value="P:methylation"/>
    <property type="evidence" value="ECO:0007669"/>
    <property type="project" value="UniProtKB-KW"/>
</dbReference>
<keyword evidence="2 6" id="KW-0489">Methyltransferase</keyword>
<feature type="compositionally biased region" description="Low complexity" evidence="7">
    <location>
        <begin position="10"/>
        <end position="25"/>
    </location>
</feature>
<dbReference type="Proteomes" id="UP000249464">
    <property type="component" value="Unassembled WGS sequence"/>
</dbReference>
<organism evidence="9 10">
    <name type="scientific">Microbotryum silenes-dioicae</name>
    <dbReference type="NCBI Taxonomy" id="796604"/>
    <lineage>
        <taxon>Eukaryota</taxon>
        <taxon>Fungi</taxon>
        <taxon>Dikarya</taxon>
        <taxon>Basidiomycota</taxon>
        <taxon>Pucciniomycotina</taxon>
        <taxon>Microbotryomycetes</taxon>
        <taxon>Microbotryales</taxon>
        <taxon>Microbotryaceae</taxon>
        <taxon>Microbotryum</taxon>
    </lineage>
</organism>
<dbReference type="PANTHER" id="PTHR12315:SF0">
    <property type="entry name" value="7SK SNRNA METHYLPHOSPHATE CAPPING ENZYME"/>
    <property type="match status" value="1"/>
</dbReference>
<evidence type="ECO:0000259" key="8">
    <source>
        <dbReference type="PROSITE" id="PS51515"/>
    </source>
</evidence>
<evidence type="ECO:0000256" key="7">
    <source>
        <dbReference type="SAM" id="MobiDB-lite"/>
    </source>
</evidence>
<sequence>MAQAGSSQPTSATTTTRRTTETASEPAKKLSNTARDRLNHRRTPFGNYHQYYSHRAQVTPDARLSLLPRSLFSNQRILDLGCNAGKLTLESLTYLGATKAIGIDIDPFLIEQARSAEAEIRRENPTEQGLNVEWRCQDFMAPDFQFEKSDADTILLLSITKWLHLNHGDAALRRLFKALYEALPSGAEENGHGGVLVVEPQEKSNYQSAARKNKVGRDLKPMFKTLEMWPPFIAELESVGFRLEDTIERKEGGFSRPLMVWRK</sequence>
<reference evidence="9 10" key="1">
    <citation type="submission" date="2016-11" db="EMBL/GenBank/DDBJ databases">
        <authorList>
            <person name="Jaros S."/>
            <person name="Januszkiewicz K."/>
            <person name="Wedrychowicz H."/>
        </authorList>
    </citation>
    <scope>NUCLEOTIDE SEQUENCE [LARGE SCALE GENOMIC DNA]</scope>
</reference>
<evidence type="ECO:0000256" key="3">
    <source>
        <dbReference type="ARBA" id="ARBA00022679"/>
    </source>
</evidence>
<comment type="similarity">
    <text evidence="1 6">Belongs to the methyltransferase superfamily.</text>
</comment>
<evidence type="ECO:0000256" key="1">
    <source>
        <dbReference type="ARBA" id="ARBA00008361"/>
    </source>
</evidence>
<evidence type="ECO:0000256" key="5">
    <source>
        <dbReference type="PROSITE-ProRule" id="PRU00848"/>
    </source>
</evidence>
<gene>
    <name evidence="9" type="primary">BQ5605_C004g03007</name>
    <name evidence="9" type="ORF">BQ5605_C004G03007</name>
</gene>
<dbReference type="GO" id="GO:0008171">
    <property type="term" value="F:O-methyltransferase activity"/>
    <property type="evidence" value="ECO:0007669"/>
    <property type="project" value="UniProtKB-UniRule"/>
</dbReference>
<keyword evidence="10" id="KW-1185">Reference proteome</keyword>
<protein>
    <recommendedName>
        <fullName evidence="6">RNA methyltransferase</fullName>
        <ecNumber evidence="6">2.1.1.-</ecNumber>
    </recommendedName>
</protein>
<evidence type="ECO:0000313" key="9">
    <source>
        <dbReference type="EMBL" id="SGY69396.1"/>
    </source>
</evidence>
<dbReference type="Pfam" id="PF06859">
    <property type="entry name" value="Bin3"/>
    <property type="match status" value="1"/>
</dbReference>
<feature type="domain" description="Bin3-type SAM" evidence="8">
    <location>
        <begin position="61"/>
        <end position="263"/>
    </location>
</feature>
<dbReference type="PROSITE" id="PS51515">
    <property type="entry name" value="BIN3_SAM"/>
    <property type="match status" value="1"/>
</dbReference>
<proteinExistence type="inferred from homology"/>
<evidence type="ECO:0000256" key="6">
    <source>
        <dbReference type="RuleBase" id="RU367087"/>
    </source>
</evidence>